<keyword evidence="2" id="KW-1185">Reference proteome</keyword>
<comment type="caution">
    <text evidence="1">The sequence shown here is derived from an EMBL/GenBank/DDBJ whole genome shotgun (WGS) entry which is preliminary data.</text>
</comment>
<dbReference type="PANTHER" id="PTHR33706:SF1">
    <property type="entry name" value="TPR REPEAT PROTEIN"/>
    <property type="match status" value="1"/>
</dbReference>
<sequence>MNLSIIPFYILVFLSFTDSSFAQEKINQFDQDGKRHGRWIKKYEKSDQIRYEGQFEHGKEVGVFKFYKPKSGQQPVATKIFQAHTDTILVEYFNQYGNTVSKGGMIGQKREGTWLYYHKNSDQLMLEEHYKNNRLHGLKKTYFITGEIAQIEEYKHGKLDGELKIFGTNNQLLQHYTYQEGKLHGKTRIYDAAGELISKGNYKHGKKDGIWLDRQEDGSYKETQHPLPLFISTKK</sequence>
<dbReference type="RefSeq" id="WP_379045691.1">
    <property type="nucleotide sequence ID" value="NZ_JBHULZ010000026.1"/>
</dbReference>
<accession>A0ABW5SCZ9</accession>
<dbReference type="PANTHER" id="PTHR33706">
    <property type="entry name" value="MORN VARIANT REPEAT PROTEIN"/>
    <property type="match status" value="1"/>
</dbReference>
<proteinExistence type="predicted"/>
<organism evidence="1 2">
    <name type="scientific">Mesonia sediminis</name>
    <dbReference type="NCBI Taxonomy" id="1703946"/>
    <lineage>
        <taxon>Bacteria</taxon>
        <taxon>Pseudomonadati</taxon>
        <taxon>Bacteroidota</taxon>
        <taxon>Flavobacteriia</taxon>
        <taxon>Flavobacteriales</taxon>
        <taxon>Flavobacteriaceae</taxon>
        <taxon>Mesonia</taxon>
    </lineage>
</organism>
<reference evidence="2" key="1">
    <citation type="journal article" date="2019" name="Int. J. Syst. Evol. Microbiol.">
        <title>The Global Catalogue of Microorganisms (GCM) 10K type strain sequencing project: providing services to taxonomists for standard genome sequencing and annotation.</title>
        <authorList>
            <consortium name="The Broad Institute Genomics Platform"/>
            <consortium name="The Broad Institute Genome Sequencing Center for Infectious Disease"/>
            <person name="Wu L."/>
            <person name="Ma J."/>
        </authorList>
    </citation>
    <scope>NUCLEOTIDE SEQUENCE [LARGE SCALE GENOMIC DNA]</scope>
    <source>
        <strain evidence="2">KCTC 42255</strain>
    </source>
</reference>
<dbReference type="Gene3D" id="2.20.110.10">
    <property type="entry name" value="Histone H3 K4-specific methyltransferase SET7/9 N-terminal domain"/>
    <property type="match status" value="3"/>
</dbReference>
<dbReference type="EMBL" id="JBHULZ010000026">
    <property type="protein sequence ID" value="MFD2697572.1"/>
    <property type="molecule type" value="Genomic_DNA"/>
</dbReference>
<evidence type="ECO:0000313" key="1">
    <source>
        <dbReference type="EMBL" id="MFD2697572.1"/>
    </source>
</evidence>
<gene>
    <name evidence="1" type="ORF">ACFSQ0_06175</name>
</gene>
<name>A0ABW5SCZ9_9FLAO</name>
<dbReference type="SUPFAM" id="SSF82185">
    <property type="entry name" value="Histone H3 K4-specific methyltransferase SET7/9 N-terminal domain"/>
    <property type="match status" value="2"/>
</dbReference>
<evidence type="ECO:0000313" key="2">
    <source>
        <dbReference type="Proteomes" id="UP001597357"/>
    </source>
</evidence>
<protein>
    <submittedName>
        <fullName evidence="1">Toxin-antitoxin system YwqK family antitoxin</fullName>
    </submittedName>
</protein>
<dbReference type="Proteomes" id="UP001597357">
    <property type="component" value="Unassembled WGS sequence"/>
</dbReference>